<feature type="region of interest" description="Disordered" evidence="1">
    <location>
        <begin position="141"/>
        <end position="167"/>
    </location>
</feature>
<feature type="region of interest" description="Disordered" evidence="1">
    <location>
        <begin position="195"/>
        <end position="270"/>
    </location>
</feature>
<reference evidence="2 3" key="1">
    <citation type="journal article" date="2019" name="Mol. Biol. Evol.">
        <title>Blast fungal genomes show frequent chromosomal changes, gene gains and losses, and effector gene turnover.</title>
        <authorList>
            <person name="Gomez Luciano L.B."/>
            <person name="Jason Tsai I."/>
            <person name="Chuma I."/>
            <person name="Tosa Y."/>
            <person name="Chen Y.H."/>
            <person name="Li J.Y."/>
            <person name="Li M.Y."/>
            <person name="Jade Lu M.Y."/>
            <person name="Nakayashiki H."/>
            <person name="Li W.H."/>
        </authorList>
    </citation>
    <scope>NUCLEOTIDE SEQUENCE [LARGE SCALE GENOMIC DNA]</scope>
    <source>
        <strain evidence="2">MZ5-1-6</strain>
    </source>
</reference>
<gene>
    <name evidence="2" type="ORF">PoMZ_13397</name>
</gene>
<accession>A0A4P7NV98</accession>
<dbReference type="AlphaFoldDB" id="A0A4P7NV98"/>
<proteinExistence type="predicted"/>
<evidence type="ECO:0000313" key="3">
    <source>
        <dbReference type="Proteomes" id="UP000294847"/>
    </source>
</evidence>
<feature type="compositionally biased region" description="Low complexity" evidence="1">
    <location>
        <begin position="215"/>
        <end position="231"/>
    </location>
</feature>
<name>A0A4P7NV98_PYROR</name>
<feature type="compositionally biased region" description="Basic and acidic residues" evidence="1">
    <location>
        <begin position="55"/>
        <end position="67"/>
    </location>
</feature>
<feature type="region of interest" description="Disordered" evidence="1">
    <location>
        <begin position="419"/>
        <end position="441"/>
    </location>
</feature>
<evidence type="ECO:0000313" key="2">
    <source>
        <dbReference type="EMBL" id="QBZ66420.1"/>
    </source>
</evidence>
<feature type="region of interest" description="Disordered" evidence="1">
    <location>
        <begin position="1"/>
        <end position="81"/>
    </location>
</feature>
<dbReference type="EMBL" id="CP034210">
    <property type="protein sequence ID" value="QBZ66420.1"/>
    <property type="molecule type" value="Genomic_DNA"/>
</dbReference>
<organism evidence="2 3">
    <name type="scientific">Pyricularia oryzae</name>
    <name type="common">Rice blast fungus</name>
    <name type="synonym">Magnaporthe oryzae</name>
    <dbReference type="NCBI Taxonomy" id="318829"/>
    <lineage>
        <taxon>Eukaryota</taxon>
        <taxon>Fungi</taxon>
        <taxon>Dikarya</taxon>
        <taxon>Ascomycota</taxon>
        <taxon>Pezizomycotina</taxon>
        <taxon>Sordariomycetes</taxon>
        <taxon>Sordariomycetidae</taxon>
        <taxon>Magnaporthales</taxon>
        <taxon>Pyriculariaceae</taxon>
        <taxon>Pyricularia</taxon>
    </lineage>
</organism>
<protein>
    <submittedName>
        <fullName evidence="2">Uncharacterized protein</fullName>
    </submittedName>
</protein>
<feature type="region of interest" description="Disordered" evidence="1">
    <location>
        <begin position="284"/>
        <end position="362"/>
    </location>
</feature>
<feature type="compositionally biased region" description="Low complexity" evidence="1">
    <location>
        <begin position="323"/>
        <end position="339"/>
    </location>
</feature>
<feature type="compositionally biased region" description="Acidic residues" evidence="1">
    <location>
        <begin position="295"/>
        <end position="306"/>
    </location>
</feature>
<feature type="compositionally biased region" description="Acidic residues" evidence="1">
    <location>
        <begin position="255"/>
        <end position="266"/>
    </location>
</feature>
<feature type="compositionally biased region" description="Acidic residues" evidence="1">
    <location>
        <begin position="237"/>
        <end position="247"/>
    </location>
</feature>
<evidence type="ECO:0000256" key="1">
    <source>
        <dbReference type="SAM" id="MobiDB-lite"/>
    </source>
</evidence>
<sequence>MPSMPSAGGDRMRTRSQAQGSDKRSADELEAAPPNSTKRLRAYHGYRQVLQPIGIKEETKDDIRVKSESASPVPLFSRNNQVLTRRDSNVWDDGMHLPPSPPYLATTNQSSSPGGRTASRLTAKLRSRRARTDIGIVPKIESGTAAGQENGINAPEVPSDQSSAQAPTLALLRQEERKRKENLRLLRQEIARHYPFTGPLNHGDVSESEAESERGNSSGDADAGSDSNRTTSSREDSSDDEDSEDVADDGRDSLSDSDDPDSDENENIPLIHVRRRLVRTTFMVSSPVPKKEDGDTTESEVEDENDTFPLARNHADRVMIKTSSSSSSMASSSAACSACGDREGSEDDDPDSYASDTPTDVESNIAIYNDEDAHTRLNQMLRQAPVPCPTGVHHIAVDQSVQHGMRLRSPAQIMQRLRQDDDDSAAHSGRLQSSSPPRADYDEYRLRARYLEQFKDMTAAQLDEAGRDLDYRARKLNSKRSAYELALHERAFPRY</sequence>
<dbReference type="Proteomes" id="UP000294847">
    <property type="component" value="Chromosome 7"/>
</dbReference>